<evidence type="ECO:0000256" key="9">
    <source>
        <dbReference type="RuleBase" id="RU369079"/>
    </source>
</evidence>
<organism evidence="11 12">
    <name type="scientific">Nitrincola iocasae</name>
    <dbReference type="NCBI Taxonomy" id="2614693"/>
    <lineage>
        <taxon>Bacteria</taxon>
        <taxon>Pseudomonadati</taxon>
        <taxon>Pseudomonadota</taxon>
        <taxon>Gammaproteobacteria</taxon>
        <taxon>Oceanospirillales</taxon>
        <taxon>Oceanospirillaceae</taxon>
        <taxon>Nitrincola</taxon>
    </lineage>
</organism>
<dbReference type="InterPro" id="IPR007387">
    <property type="entry name" value="TRAP_DctQ"/>
</dbReference>
<dbReference type="RefSeq" id="WP_151053417.1">
    <property type="nucleotide sequence ID" value="NZ_CP044222.1"/>
</dbReference>
<keyword evidence="4 9" id="KW-0997">Cell inner membrane</keyword>
<name>A0A5J6LAS9_9GAMM</name>
<feature type="transmembrane region" description="Helical" evidence="9">
    <location>
        <begin position="46"/>
        <end position="68"/>
    </location>
</feature>
<gene>
    <name evidence="11" type="ORF">F5I99_02050</name>
</gene>
<dbReference type="InterPro" id="IPR055348">
    <property type="entry name" value="DctQ"/>
</dbReference>
<evidence type="ECO:0000313" key="11">
    <source>
        <dbReference type="EMBL" id="QEW05372.1"/>
    </source>
</evidence>
<dbReference type="PANTHER" id="PTHR35011">
    <property type="entry name" value="2,3-DIKETO-L-GULONATE TRAP TRANSPORTER SMALL PERMEASE PROTEIN YIAM"/>
    <property type="match status" value="1"/>
</dbReference>
<dbReference type="KEGG" id="nik:F5I99_02050"/>
<evidence type="ECO:0000256" key="4">
    <source>
        <dbReference type="ARBA" id="ARBA00022519"/>
    </source>
</evidence>
<evidence type="ECO:0000256" key="5">
    <source>
        <dbReference type="ARBA" id="ARBA00022692"/>
    </source>
</evidence>
<evidence type="ECO:0000256" key="1">
    <source>
        <dbReference type="ARBA" id="ARBA00004429"/>
    </source>
</evidence>
<accession>A0A5J6LAS9</accession>
<feature type="transmembrane region" description="Helical" evidence="9">
    <location>
        <begin position="117"/>
        <end position="138"/>
    </location>
</feature>
<keyword evidence="3" id="KW-1003">Cell membrane</keyword>
<feature type="domain" description="Tripartite ATP-independent periplasmic transporters DctQ component" evidence="10">
    <location>
        <begin position="55"/>
        <end position="188"/>
    </location>
</feature>
<dbReference type="Pfam" id="PF04290">
    <property type="entry name" value="DctQ"/>
    <property type="match status" value="1"/>
</dbReference>
<reference evidence="11 12" key="1">
    <citation type="submission" date="2019-09" db="EMBL/GenBank/DDBJ databases">
        <title>Nitrincola iocasae sp. nov., a bacterium isolated from the sediment collected at a cold seep field in South China Sea.</title>
        <authorList>
            <person name="Zhang H."/>
            <person name="Wang H."/>
            <person name="Li C."/>
        </authorList>
    </citation>
    <scope>NUCLEOTIDE SEQUENCE [LARGE SCALE GENOMIC DNA]</scope>
    <source>
        <strain evidence="11 12">KXZD1103</strain>
    </source>
</reference>
<comment type="subunit">
    <text evidence="9">The complex comprises the extracytoplasmic solute receptor protein and the two transmembrane proteins.</text>
</comment>
<evidence type="ECO:0000256" key="2">
    <source>
        <dbReference type="ARBA" id="ARBA00022448"/>
    </source>
</evidence>
<feature type="transmembrane region" description="Helical" evidence="9">
    <location>
        <begin position="74"/>
        <end position="96"/>
    </location>
</feature>
<dbReference type="GO" id="GO:0005886">
    <property type="term" value="C:plasma membrane"/>
    <property type="evidence" value="ECO:0007669"/>
    <property type="project" value="UniProtKB-SubCell"/>
</dbReference>
<keyword evidence="12" id="KW-1185">Reference proteome</keyword>
<protein>
    <recommendedName>
        <fullName evidence="9">TRAP transporter small permease protein</fullName>
    </recommendedName>
</protein>
<evidence type="ECO:0000259" key="10">
    <source>
        <dbReference type="Pfam" id="PF04290"/>
    </source>
</evidence>
<sequence length="196" mass="21975">MSINHPTEEELELTGLHGSSELDASLPDADKEITAFDRLVEKAGQLCAWLVLVAMLISVYEVIARYLFNSPTIWAHETTIFLVAAIFALGGPYALARNRHIQINILHDMLPRNMQKWLRLLNLLIGIGFCIAIGYAAWVLSYNATHTPTGDWRLQTSGSSWDSPLPAYTKIIILLSIVLMAMQLLVRLGAFFRRKP</sequence>
<keyword evidence="2 9" id="KW-0813">Transport</keyword>
<dbReference type="EMBL" id="CP044222">
    <property type="protein sequence ID" value="QEW05372.1"/>
    <property type="molecule type" value="Genomic_DNA"/>
</dbReference>
<dbReference type="AlphaFoldDB" id="A0A5J6LAS9"/>
<comment type="similarity">
    <text evidence="8 9">Belongs to the TRAP transporter small permease family.</text>
</comment>
<evidence type="ECO:0000313" key="12">
    <source>
        <dbReference type="Proteomes" id="UP000325606"/>
    </source>
</evidence>
<comment type="function">
    <text evidence="9">Part of the tripartite ATP-independent periplasmic (TRAP) transport system.</text>
</comment>
<evidence type="ECO:0000256" key="3">
    <source>
        <dbReference type="ARBA" id="ARBA00022475"/>
    </source>
</evidence>
<proteinExistence type="inferred from homology"/>
<keyword evidence="7 9" id="KW-0472">Membrane</keyword>
<evidence type="ECO:0000256" key="7">
    <source>
        <dbReference type="ARBA" id="ARBA00023136"/>
    </source>
</evidence>
<dbReference type="GO" id="GO:0022857">
    <property type="term" value="F:transmembrane transporter activity"/>
    <property type="evidence" value="ECO:0007669"/>
    <property type="project" value="UniProtKB-UniRule"/>
</dbReference>
<keyword evidence="5 9" id="KW-0812">Transmembrane</keyword>
<feature type="transmembrane region" description="Helical" evidence="9">
    <location>
        <begin position="167"/>
        <end position="186"/>
    </location>
</feature>
<comment type="subcellular location">
    <subcellularLocation>
        <location evidence="1 9">Cell inner membrane</location>
        <topology evidence="1 9">Multi-pass membrane protein</topology>
    </subcellularLocation>
</comment>
<dbReference type="Proteomes" id="UP000325606">
    <property type="component" value="Chromosome"/>
</dbReference>
<keyword evidence="6 9" id="KW-1133">Transmembrane helix</keyword>
<evidence type="ECO:0000256" key="6">
    <source>
        <dbReference type="ARBA" id="ARBA00022989"/>
    </source>
</evidence>
<evidence type="ECO:0000256" key="8">
    <source>
        <dbReference type="ARBA" id="ARBA00038436"/>
    </source>
</evidence>